<accession>A0A419T070</accession>
<dbReference type="InterPro" id="IPR008753">
    <property type="entry name" value="Peptidase_M13_N"/>
</dbReference>
<dbReference type="GO" id="GO:0046872">
    <property type="term" value="F:metal ion binding"/>
    <property type="evidence" value="ECO:0007669"/>
    <property type="project" value="UniProtKB-KW"/>
</dbReference>
<dbReference type="PANTHER" id="PTHR11733:SF167">
    <property type="entry name" value="FI17812P1-RELATED"/>
    <property type="match status" value="1"/>
</dbReference>
<feature type="domain" description="Peptidase M13 N-terminal" evidence="11">
    <location>
        <begin position="61"/>
        <end position="436"/>
    </location>
</feature>
<keyword evidence="7" id="KW-0482">Metalloprotease</keyword>
<dbReference type="PANTHER" id="PTHR11733">
    <property type="entry name" value="ZINC METALLOPROTEASE FAMILY M13 NEPRILYSIN-RELATED"/>
    <property type="match status" value="1"/>
</dbReference>
<dbReference type="PRINTS" id="PR00786">
    <property type="entry name" value="NEPRILYSIN"/>
</dbReference>
<evidence type="ECO:0000256" key="5">
    <source>
        <dbReference type="ARBA" id="ARBA00022801"/>
    </source>
</evidence>
<feature type="signal peptide" evidence="9">
    <location>
        <begin position="1"/>
        <end position="21"/>
    </location>
</feature>
<dbReference type="InterPro" id="IPR024079">
    <property type="entry name" value="MetalloPept_cat_dom_sf"/>
</dbReference>
<dbReference type="InterPro" id="IPR042089">
    <property type="entry name" value="Peptidase_M13_dom_2"/>
</dbReference>
<dbReference type="InterPro" id="IPR018497">
    <property type="entry name" value="Peptidase_M13_C"/>
</dbReference>
<dbReference type="EMBL" id="MCIA01000030">
    <property type="protein sequence ID" value="RKD30846.1"/>
    <property type="molecule type" value="Genomic_DNA"/>
</dbReference>
<sequence length="687" mass="77790">MKRKFSLFLALFLVLSFILNGCSRKKETAPEPEQTAAQPVNVSGKAESAQSEEERKLLVSDYYDYVNQKVLSEKEIPKDSNQWSYFYDLDKEAYEILNEVLKGAVNDRANAKTGSIQQKIGDLYLTAMDMDGREKAGLGTLKPYIDSIKGACSVAEYMKALGTIYSDIGFGSLILPQWTEDMKDSTRYALYLNGADLGPGKETLEDETLSALLENYQTYIDKTMEYSGLTQEEAKKAGADILTFQKDLAKSALSLSRQNDPGIIYNPYTSDQLKELFPDEAMEGFLKAAGLKDSDHFVVTDVEQMKKINEYLKEDNLPLLKNYAVFCLLNDFAGYLTPEIRDNRMEWNKIQNGIKENKTDDKLASEMTQDMLGFEFGRLYVEKSFSQEDKESIRDMVEQILEVYKKQIMALDWMGEDTKAAAIKKLDHMTLKIGYPDQWPNDYEKAQVLSTEKGGNLISNVLSLVKAKNDVQKEKVRKPVDKGEWGMTPQTVNAYYNPTGNEIVFPAAILQPPFYDPKAKFASNLGGIGMVIAHEISHAFDSSGSQYDENGNYHVWWTDKDRAKFKELASQVEAYYDNQEGFEGRHVSGAQTLNENIADLGALSSITKIAGNDMEDFRLLFRQYATIWASKYTKEAMIKRLNTDVHSPAKVRVNAVLSATDEFYEAYPEIKETDAMYVPPDKRVKIW</sequence>
<evidence type="ECO:0000256" key="9">
    <source>
        <dbReference type="SAM" id="SignalP"/>
    </source>
</evidence>
<dbReference type="RefSeq" id="WP_120197635.1">
    <property type="nucleotide sequence ID" value="NZ_MCIA01000030.1"/>
</dbReference>
<dbReference type="AlphaFoldDB" id="A0A419T070"/>
<dbReference type="GO" id="GO:0004222">
    <property type="term" value="F:metalloendopeptidase activity"/>
    <property type="evidence" value="ECO:0007669"/>
    <property type="project" value="InterPro"/>
</dbReference>
<evidence type="ECO:0000256" key="3">
    <source>
        <dbReference type="ARBA" id="ARBA00022670"/>
    </source>
</evidence>
<keyword evidence="5" id="KW-0378">Hydrolase</keyword>
<evidence type="ECO:0000259" key="10">
    <source>
        <dbReference type="Pfam" id="PF01431"/>
    </source>
</evidence>
<feature type="chain" id="PRO_5039179394" evidence="9">
    <location>
        <begin position="22"/>
        <end position="687"/>
    </location>
</feature>
<dbReference type="Gene3D" id="1.10.1380.10">
    <property type="entry name" value="Neutral endopeptidase , domain2"/>
    <property type="match status" value="1"/>
</dbReference>
<dbReference type="InterPro" id="IPR000718">
    <property type="entry name" value="Peptidase_M13"/>
</dbReference>
<dbReference type="Pfam" id="PF01431">
    <property type="entry name" value="Peptidase_M13"/>
    <property type="match status" value="1"/>
</dbReference>
<keyword evidence="13" id="KW-1185">Reference proteome</keyword>
<reference evidence="12 13" key="1">
    <citation type="submission" date="2016-08" db="EMBL/GenBank/DDBJ databases">
        <title>A new outlook on sporulation: Clostridium algidixylanolyticum.</title>
        <authorList>
            <person name="Poppleton D.I."/>
            <person name="Gribaldo S."/>
        </authorList>
    </citation>
    <scope>NUCLEOTIDE SEQUENCE [LARGE SCALE GENOMIC DNA]</scope>
    <source>
        <strain evidence="12 13">SPL73</strain>
    </source>
</reference>
<evidence type="ECO:0000256" key="6">
    <source>
        <dbReference type="ARBA" id="ARBA00022833"/>
    </source>
</evidence>
<dbReference type="CDD" id="cd08662">
    <property type="entry name" value="M13"/>
    <property type="match status" value="1"/>
</dbReference>
<comment type="cofactor">
    <cofactor evidence="1">
        <name>Zn(2+)</name>
        <dbReference type="ChEBI" id="CHEBI:29105"/>
    </cofactor>
</comment>
<feature type="region of interest" description="Disordered" evidence="8">
    <location>
        <begin position="29"/>
        <end position="49"/>
    </location>
</feature>
<name>A0A419T070_9FIRM</name>
<evidence type="ECO:0000256" key="7">
    <source>
        <dbReference type="ARBA" id="ARBA00023049"/>
    </source>
</evidence>
<evidence type="ECO:0000313" key="12">
    <source>
        <dbReference type="EMBL" id="RKD30846.1"/>
    </source>
</evidence>
<keyword evidence="9" id="KW-0732">Signal</keyword>
<evidence type="ECO:0000256" key="8">
    <source>
        <dbReference type="SAM" id="MobiDB-lite"/>
    </source>
</evidence>
<dbReference type="OrthoDB" id="9775677at2"/>
<feature type="domain" description="Peptidase M13 C-terminal" evidence="10">
    <location>
        <begin position="493"/>
        <end position="684"/>
    </location>
</feature>
<dbReference type="SUPFAM" id="SSF55486">
    <property type="entry name" value="Metalloproteases ('zincins'), catalytic domain"/>
    <property type="match status" value="1"/>
</dbReference>
<comment type="caution">
    <text evidence="12">The sequence shown here is derived from an EMBL/GenBank/DDBJ whole genome shotgun (WGS) entry which is preliminary data.</text>
</comment>
<evidence type="ECO:0000259" key="11">
    <source>
        <dbReference type="Pfam" id="PF05649"/>
    </source>
</evidence>
<evidence type="ECO:0000256" key="1">
    <source>
        <dbReference type="ARBA" id="ARBA00001947"/>
    </source>
</evidence>
<gene>
    <name evidence="12" type="ORF">BET01_05450</name>
</gene>
<dbReference type="GO" id="GO:0016485">
    <property type="term" value="P:protein processing"/>
    <property type="evidence" value="ECO:0007669"/>
    <property type="project" value="TreeGrafter"/>
</dbReference>
<protein>
    <submittedName>
        <fullName evidence="12">Endothelin-converting enzyme 1</fullName>
    </submittedName>
</protein>
<dbReference type="PROSITE" id="PS51885">
    <property type="entry name" value="NEPRILYSIN"/>
    <property type="match status" value="1"/>
</dbReference>
<keyword evidence="3" id="KW-0645">Protease</keyword>
<dbReference type="Gene3D" id="3.40.390.10">
    <property type="entry name" value="Collagenase (Catalytic Domain)"/>
    <property type="match status" value="1"/>
</dbReference>
<keyword evidence="4" id="KW-0479">Metal-binding</keyword>
<dbReference type="Pfam" id="PF05649">
    <property type="entry name" value="Peptidase_M13_N"/>
    <property type="match status" value="1"/>
</dbReference>
<dbReference type="GO" id="GO:0005886">
    <property type="term" value="C:plasma membrane"/>
    <property type="evidence" value="ECO:0007669"/>
    <property type="project" value="TreeGrafter"/>
</dbReference>
<organism evidence="12 13">
    <name type="scientific">Lacrimispora algidixylanolytica</name>
    <dbReference type="NCBI Taxonomy" id="94868"/>
    <lineage>
        <taxon>Bacteria</taxon>
        <taxon>Bacillati</taxon>
        <taxon>Bacillota</taxon>
        <taxon>Clostridia</taxon>
        <taxon>Lachnospirales</taxon>
        <taxon>Lachnospiraceae</taxon>
        <taxon>Lacrimispora</taxon>
    </lineage>
</organism>
<evidence type="ECO:0000256" key="2">
    <source>
        <dbReference type="ARBA" id="ARBA00007357"/>
    </source>
</evidence>
<evidence type="ECO:0000313" key="13">
    <source>
        <dbReference type="Proteomes" id="UP000284277"/>
    </source>
</evidence>
<dbReference type="Proteomes" id="UP000284277">
    <property type="component" value="Unassembled WGS sequence"/>
</dbReference>
<proteinExistence type="inferred from homology"/>
<comment type="similarity">
    <text evidence="2">Belongs to the peptidase M13 family.</text>
</comment>
<evidence type="ECO:0000256" key="4">
    <source>
        <dbReference type="ARBA" id="ARBA00022723"/>
    </source>
</evidence>
<keyword evidence="6" id="KW-0862">Zinc</keyword>